<proteinExistence type="predicted"/>
<organism evidence="1">
    <name type="scientific">Vibrio phage Vc1</name>
    <dbReference type="NCBI Taxonomy" id="1480731"/>
    <lineage>
        <taxon>Viruses</taxon>
        <taxon>Duplodnaviria</taxon>
        <taxon>Heunggongvirae</taxon>
        <taxon>Uroviricota</taxon>
        <taxon>Caudoviricetes</taxon>
        <taxon>Drexlerviridae</taxon>
        <taxon>Jhansiroadvirus</taxon>
        <taxon>Jhansiroadvirus gwaliVC1</taxon>
    </lineage>
</organism>
<accession>A0A6M5CAY8</accession>
<protein>
    <submittedName>
        <fullName evidence="1">Uncharacterized protein</fullName>
    </submittedName>
</protein>
<name>A0A6M5CAY8_9CAUD</name>
<evidence type="ECO:0000313" key="1">
    <source>
        <dbReference type="EMBL" id="QJT70673.1"/>
    </source>
</evidence>
<sequence>MHYELSVAARVALAEQFGKAYPIQYENVDFVPQLMAECILNTTILIQTLNFYHWIVNANHISEWFRSELFSSVLRHHYELSVAARVALAEQFGKAYPIQYENVDFVPQLMAECILNTTILIQTLNFYHWIVNANHISEWFRSELFSSVLRH</sequence>
<dbReference type="EMBL" id="MT360682">
    <property type="protein sequence ID" value="QJT70673.1"/>
    <property type="molecule type" value="Genomic_DNA"/>
</dbReference>
<reference evidence="1" key="1">
    <citation type="submission" date="2020-04" db="EMBL/GenBank/DDBJ databases">
        <authorList>
            <person name="Kumar P."/>
            <person name="Meghvansi M.K."/>
            <person name="Kamboj D.V."/>
        </authorList>
    </citation>
    <scope>NUCLEOTIDE SEQUENCE [LARGE SCALE GENOMIC DNA]</scope>
</reference>
<gene>
    <name evidence="1" type="ORF">2019VC1_68</name>
</gene>